<evidence type="ECO:0000256" key="1">
    <source>
        <dbReference type="SAM" id="SignalP"/>
    </source>
</evidence>
<evidence type="ECO:0000313" key="3">
    <source>
        <dbReference type="Proteomes" id="UP001194580"/>
    </source>
</evidence>
<protein>
    <submittedName>
        <fullName evidence="2">Uncharacterized protein</fullName>
    </submittedName>
</protein>
<feature type="chain" id="PRO_5042279868" evidence="1">
    <location>
        <begin position="19"/>
        <end position="220"/>
    </location>
</feature>
<evidence type="ECO:0000313" key="2">
    <source>
        <dbReference type="EMBL" id="KAG0274461.1"/>
    </source>
</evidence>
<accession>A0AAD4H6U8</accession>
<dbReference type="EMBL" id="JAAAIL010000600">
    <property type="protein sequence ID" value="KAG0274461.1"/>
    <property type="molecule type" value="Genomic_DNA"/>
</dbReference>
<organism evidence="2 3">
    <name type="scientific">Linnemannia exigua</name>
    <dbReference type="NCBI Taxonomy" id="604196"/>
    <lineage>
        <taxon>Eukaryota</taxon>
        <taxon>Fungi</taxon>
        <taxon>Fungi incertae sedis</taxon>
        <taxon>Mucoromycota</taxon>
        <taxon>Mortierellomycotina</taxon>
        <taxon>Mortierellomycetes</taxon>
        <taxon>Mortierellales</taxon>
        <taxon>Mortierellaceae</taxon>
        <taxon>Linnemannia</taxon>
    </lineage>
</organism>
<sequence length="220" mass="22702">MRFAAAASLLALSTTVLAANPWKNLGGDLALIGPSYNSTFKAGDTIPIEYAFNTIKMANTTAPPTNSTGTPPTLSTGTTTLTSLTWVGLTGNQTVEVALDNGRNTGVAVACLASDVCTGNYYPKRIELTIPADSYAANYTLIIGYTLKLVGETKMSYKFPFNVVGSGANVTAPVALIPNAPVVKATLPVYTPPSSSGLVNTASKAVFGATMILASAMLLL</sequence>
<reference evidence="2" key="1">
    <citation type="journal article" date="2020" name="Fungal Divers.">
        <title>Resolving the Mortierellaceae phylogeny through synthesis of multi-gene phylogenetics and phylogenomics.</title>
        <authorList>
            <person name="Vandepol N."/>
            <person name="Liber J."/>
            <person name="Desiro A."/>
            <person name="Na H."/>
            <person name="Kennedy M."/>
            <person name="Barry K."/>
            <person name="Grigoriev I.V."/>
            <person name="Miller A.N."/>
            <person name="O'Donnell K."/>
            <person name="Stajich J.E."/>
            <person name="Bonito G."/>
        </authorList>
    </citation>
    <scope>NUCLEOTIDE SEQUENCE</scope>
    <source>
        <strain evidence="2">NRRL 28262</strain>
    </source>
</reference>
<dbReference type="AlphaFoldDB" id="A0AAD4H6U8"/>
<feature type="signal peptide" evidence="1">
    <location>
        <begin position="1"/>
        <end position="18"/>
    </location>
</feature>
<gene>
    <name evidence="2" type="ORF">BGZ95_009780</name>
</gene>
<name>A0AAD4H6U8_9FUNG</name>
<keyword evidence="1" id="KW-0732">Signal</keyword>
<dbReference type="Proteomes" id="UP001194580">
    <property type="component" value="Unassembled WGS sequence"/>
</dbReference>
<keyword evidence="3" id="KW-1185">Reference proteome</keyword>
<proteinExistence type="predicted"/>
<comment type="caution">
    <text evidence="2">The sequence shown here is derived from an EMBL/GenBank/DDBJ whole genome shotgun (WGS) entry which is preliminary data.</text>
</comment>